<evidence type="ECO:0000256" key="1">
    <source>
        <dbReference type="SAM" id="MobiDB-lite"/>
    </source>
</evidence>
<feature type="non-terminal residue" evidence="3">
    <location>
        <position position="145"/>
    </location>
</feature>
<accession>A0AAV5V0C5</accession>
<feature type="non-terminal residue" evidence="3">
    <location>
        <position position="1"/>
    </location>
</feature>
<feature type="compositionally biased region" description="Low complexity" evidence="1">
    <location>
        <begin position="127"/>
        <end position="145"/>
    </location>
</feature>
<reference evidence="3" key="1">
    <citation type="submission" date="2023-10" db="EMBL/GenBank/DDBJ databases">
        <title>Genome assembly of Pristionchus species.</title>
        <authorList>
            <person name="Yoshida K."/>
            <person name="Sommer R.J."/>
        </authorList>
    </citation>
    <scope>NUCLEOTIDE SEQUENCE</scope>
    <source>
        <strain evidence="3">RS5133</strain>
    </source>
</reference>
<evidence type="ECO:0000313" key="3">
    <source>
        <dbReference type="EMBL" id="GMT12302.1"/>
    </source>
</evidence>
<keyword evidence="2" id="KW-1133">Transmembrane helix</keyword>
<feature type="compositionally biased region" description="Basic and acidic residues" evidence="1">
    <location>
        <begin position="100"/>
        <end position="109"/>
    </location>
</feature>
<sequence>AQMEGESTYDDYYASTPSTSNREPEWVTFATPICIGVAILICFAKIMCRNCSSAERSAQRGDSLTSENGGQHWFTRSQMQFTQSSGIPPMIDAFFPAPPKYEDVMRAKEEEDSSDGSRTPPGYFPRTSVQSSTGSTSLSDSPSEQ</sequence>
<name>A0AAV5V0C5_9BILA</name>
<feature type="region of interest" description="Disordered" evidence="1">
    <location>
        <begin position="1"/>
        <end position="22"/>
    </location>
</feature>
<evidence type="ECO:0000256" key="2">
    <source>
        <dbReference type="SAM" id="Phobius"/>
    </source>
</evidence>
<dbReference type="AlphaFoldDB" id="A0AAV5V0C5"/>
<comment type="caution">
    <text evidence="3">The sequence shown here is derived from an EMBL/GenBank/DDBJ whole genome shotgun (WGS) entry which is preliminary data.</text>
</comment>
<gene>
    <name evidence="3" type="ORF">PFISCL1PPCAC_3599</name>
</gene>
<evidence type="ECO:0000313" key="4">
    <source>
        <dbReference type="Proteomes" id="UP001432322"/>
    </source>
</evidence>
<keyword evidence="2" id="KW-0472">Membrane</keyword>
<keyword evidence="4" id="KW-1185">Reference proteome</keyword>
<feature type="region of interest" description="Disordered" evidence="1">
    <location>
        <begin position="79"/>
        <end position="145"/>
    </location>
</feature>
<proteinExistence type="predicted"/>
<protein>
    <submittedName>
        <fullName evidence="3">Uncharacterized protein</fullName>
    </submittedName>
</protein>
<dbReference type="Proteomes" id="UP001432322">
    <property type="component" value="Unassembled WGS sequence"/>
</dbReference>
<feature type="transmembrane region" description="Helical" evidence="2">
    <location>
        <begin position="26"/>
        <end position="48"/>
    </location>
</feature>
<dbReference type="EMBL" id="BTSY01000001">
    <property type="protein sequence ID" value="GMT12302.1"/>
    <property type="molecule type" value="Genomic_DNA"/>
</dbReference>
<keyword evidence="2" id="KW-0812">Transmembrane</keyword>
<organism evidence="3 4">
    <name type="scientific">Pristionchus fissidentatus</name>
    <dbReference type="NCBI Taxonomy" id="1538716"/>
    <lineage>
        <taxon>Eukaryota</taxon>
        <taxon>Metazoa</taxon>
        <taxon>Ecdysozoa</taxon>
        <taxon>Nematoda</taxon>
        <taxon>Chromadorea</taxon>
        <taxon>Rhabditida</taxon>
        <taxon>Rhabditina</taxon>
        <taxon>Diplogasteromorpha</taxon>
        <taxon>Diplogasteroidea</taxon>
        <taxon>Neodiplogasteridae</taxon>
        <taxon>Pristionchus</taxon>
    </lineage>
</organism>